<dbReference type="Proteomes" id="UP000509327">
    <property type="component" value="Chromosome"/>
</dbReference>
<evidence type="ECO:0000313" key="1">
    <source>
        <dbReference type="EMBL" id="PYE48521.1"/>
    </source>
</evidence>
<dbReference type="EMBL" id="QJSW01000008">
    <property type="protein sequence ID" value="PYE48521.1"/>
    <property type="molecule type" value="Genomic_DNA"/>
</dbReference>
<sequence>MCTSNHNILTKTIIITVNDEPVGRKLIIDSVTYAPVIETDSAQHMHKMEINPPAV</sequence>
<evidence type="ECO:0000313" key="4">
    <source>
        <dbReference type="Proteomes" id="UP000509327"/>
    </source>
</evidence>
<keyword evidence="4" id="KW-1185">Reference proteome</keyword>
<accession>A0A2V4W206</accession>
<name>A0A2V4W206_PAEBA</name>
<gene>
    <name evidence="1" type="ORF">DFQ00_108113</name>
    <name evidence="2" type="ORF">HUB98_22845</name>
</gene>
<dbReference type="Proteomes" id="UP000247790">
    <property type="component" value="Unassembled WGS sequence"/>
</dbReference>
<reference evidence="2 4" key="2">
    <citation type="submission" date="2020-06" db="EMBL/GenBank/DDBJ databases">
        <title>Complete genome of Paenibacillus barcinonensis KACC11450.</title>
        <authorList>
            <person name="Kim M."/>
            <person name="Park Y.-J."/>
            <person name="Shin J.-H."/>
        </authorList>
    </citation>
    <scope>NUCLEOTIDE SEQUENCE [LARGE SCALE GENOMIC DNA]</scope>
    <source>
        <strain evidence="2 4">KACC11450</strain>
    </source>
</reference>
<evidence type="ECO:0000313" key="3">
    <source>
        <dbReference type="Proteomes" id="UP000247790"/>
    </source>
</evidence>
<dbReference type="RefSeq" id="WP_167433732.1">
    <property type="nucleotide sequence ID" value="NZ_CP054614.1"/>
</dbReference>
<reference evidence="1 3" key="1">
    <citation type="submission" date="2018-06" db="EMBL/GenBank/DDBJ databases">
        <title>Genomic Encyclopedia of Type Strains, Phase III (KMG-III): the genomes of soil and plant-associated and newly described type strains.</title>
        <authorList>
            <person name="Whitman W."/>
        </authorList>
    </citation>
    <scope>NUCLEOTIDE SEQUENCE [LARGE SCALE GENOMIC DNA]</scope>
    <source>
        <strain evidence="1 3">CECT 7022</strain>
    </source>
</reference>
<dbReference type="EMBL" id="CP054614">
    <property type="protein sequence ID" value="QKS58778.1"/>
    <property type="molecule type" value="Genomic_DNA"/>
</dbReference>
<organism evidence="1 3">
    <name type="scientific">Paenibacillus barcinonensis</name>
    <dbReference type="NCBI Taxonomy" id="198119"/>
    <lineage>
        <taxon>Bacteria</taxon>
        <taxon>Bacillati</taxon>
        <taxon>Bacillota</taxon>
        <taxon>Bacilli</taxon>
        <taxon>Bacillales</taxon>
        <taxon>Paenibacillaceae</taxon>
        <taxon>Paenibacillus</taxon>
    </lineage>
</organism>
<protein>
    <submittedName>
        <fullName evidence="1">Uncharacterized protein</fullName>
    </submittedName>
</protein>
<dbReference type="AlphaFoldDB" id="A0A2V4W206"/>
<evidence type="ECO:0000313" key="2">
    <source>
        <dbReference type="EMBL" id="QKS58778.1"/>
    </source>
</evidence>
<proteinExistence type="predicted"/>